<reference evidence="1 2" key="1">
    <citation type="submission" date="2009-05" db="EMBL/GenBank/DDBJ databases">
        <authorList>
            <person name="Setubal J.C."/>
            <person name="Boyle S."/>
            <person name="Crasta O.R."/>
            <person name="Gillespie J.J."/>
            <person name="Kenyon R.W."/>
            <person name="Lu J."/>
            <person name="Mane S."/>
            <person name="Nagrani S."/>
            <person name="Shallom J.M."/>
            <person name="Shallom S."/>
            <person name="Shukla M."/>
            <person name="Snyder E.E."/>
            <person name="Sobral B.W."/>
            <person name="Wattam A.R."/>
            <person name="Will R."/>
            <person name="Williams K."/>
            <person name="Yoo H."/>
            <person name="Munk C."/>
            <person name="Tapia R."/>
            <person name="Green L."/>
            <person name="Rogers Y."/>
            <person name="Detter J.C."/>
            <person name="Bruce D."/>
            <person name="Brettin T.S."/>
            <person name="Tsolis R."/>
        </authorList>
    </citation>
    <scope>NUCLEOTIDE SEQUENCE [LARGE SCALE GENOMIC DNA]</scope>
    <source>
        <strain evidence="1 2">LMG 3301</strain>
    </source>
</reference>
<gene>
    <name evidence="1" type="ORF">OINT_2000950</name>
</gene>
<proteinExistence type="predicted"/>
<sequence>MASFSAKTFVGLTFCPAFDSLTGYRLSENEGEQSWRNILKSLMKQQSGSDSVLRNQRVPFALPLRQKQPCRMQPNLRRLTNRT</sequence>
<accession>C4WML0</accession>
<name>C4WML0_9HYPH</name>
<dbReference type="EMBL" id="ACQA01000002">
    <property type="protein sequence ID" value="EEQ93775.1"/>
    <property type="molecule type" value="Genomic_DNA"/>
</dbReference>
<comment type="caution">
    <text evidence="1">The sequence shown here is derived from an EMBL/GenBank/DDBJ whole genome shotgun (WGS) entry which is preliminary data.</text>
</comment>
<organism evidence="1 2">
    <name type="scientific">Brucella intermedia LMG 3301</name>
    <dbReference type="NCBI Taxonomy" id="641118"/>
    <lineage>
        <taxon>Bacteria</taxon>
        <taxon>Pseudomonadati</taxon>
        <taxon>Pseudomonadota</taxon>
        <taxon>Alphaproteobacteria</taxon>
        <taxon>Hyphomicrobiales</taxon>
        <taxon>Brucellaceae</taxon>
        <taxon>Brucella/Ochrobactrum group</taxon>
        <taxon>Brucella</taxon>
    </lineage>
</organism>
<dbReference type="HOGENOM" id="CLU_2539243_0_0_5"/>
<evidence type="ECO:0000313" key="1">
    <source>
        <dbReference type="EMBL" id="EEQ93775.1"/>
    </source>
</evidence>
<protein>
    <submittedName>
        <fullName evidence="1">Uncharacterized protein</fullName>
    </submittedName>
</protein>
<dbReference type="AlphaFoldDB" id="C4WML0"/>
<evidence type="ECO:0000313" key="2">
    <source>
        <dbReference type="Proteomes" id="UP000004386"/>
    </source>
</evidence>
<dbReference type="Proteomes" id="UP000004386">
    <property type="component" value="Unassembled WGS sequence"/>
</dbReference>